<dbReference type="RefSeq" id="WP_145329372.1">
    <property type="nucleotide sequence ID" value="NZ_JBPFPW010000017.1"/>
</dbReference>
<evidence type="ECO:0000313" key="2">
    <source>
        <dbReference type="EMBL" id="TWI16995.1"/>
    </source>
</evidence>
<dbReference type="Pfam" id="PF13524">
    <property type="entry name" value="Glyco_trans_1_2"/>
    <property type="match status" value="1"/>
</dbReference>
<dbReference type="InterPro" id="IPR055259">
    <property type="entry name" value="YkvP/CgeB_Glyco_trans-like"/>
</dbReference>
<proteinExistence type="predicted"/>
<organism evidence="2 3">
    <name type="scientific">Sphingobacterium siyangense</name>
    <dbReference type="NCBI Taxonomy" id="459529"/>
    <lineage>
        <taxon>Bacteria</taxon>
        <taxon>Pseudomonadati</taxon>
        <taxon>Bacteroidota</taxon>
        <taxon>Sphingobacteriia</taxon>
        <taxon>Sphingobacteriales</taxon>
        <taxon>Sphingobacteriaceae</taxon>
        <taxon>Sphingobacterium</taxon>
    </lineage>
</organism>
<protein>
    <recommendedName>
        <fullName evidence="1">Spore protein YkvP/CgeB glycosyl transferase-like domain-containing protein</fullName>
    </recommendedName>
</protein>
<evidence type="ECO:0000313" key="3">
    <source>
        <dbReference type="Proteomes" id="UP000315908"/>
    </source>
</evidence>
<comment type="caution">
    <text evidence="2">The sequence shown here is derived from an EMBL/GenBank/DDBJ whole genome shotgun (WGS) entry which is preliminary data.</text>
</comment>
<evidence type="ECO:0000259" key="1">
    <source>
        <dbReference type="Pfam" id="PF13524"/>
    </source>
</evidence>
<accession>A0A562MAP5</accession>
<feature type="domain" description="Spore protein YkvP/CgeB glycosyl transferase-like" evidence="1">
    <location>
        <begin position="174"/>
        <end position="280"/>
    </location>
</feature>
<dbReference type="EMBL" id="VLKR01000024">
    <property type="protein sequence ID" value="TWI16995.1"/>
    <property type="molecule type" value="Genomic_DNA"/>
</dbReference>
<sequence>MKICIISFDYWNYDHHIVKKLQEKGIDASHINMGTYKYKNFSERASNAVSKIFLNRNIKHIKRQEYVLNTLEKLGPQDQILVLNPHTLDYKTIKQIKSYTTYLISYLYDNLERFPVEEKLELFDKIYSFEDKDVKKYGFEKITNYNYLSEQPIQAEEIENDLFYITSYDKRRIKLLRKLAARLSTLQVRSKIIVVGKQVWKEKLRNFILRPKGASLIEYRKKPIDNEAVLKEYKKSKAIIDLMREGQEGLSFRVFEAMAFEKKIITDNNTIETYDFYNINNILILNCELSNLDRCFFDTPYNPLLHYVYRNYSLDSWITKIFKTEEISV</sequence>
<dbReference type="AlphaFoldDB" id="A0A562MAP5"/>
<name>A0A562MAP5_9SPHI</name>
<dbReference type="OrthoDB" id="3251881at2"/>
<reference evidence="2 3" key="1">
    <citation type="journal article" date="2015" name="Stand. Genomic Sci.">
        <title>Genomic Encyclopedia of Bacterial and Archaeal Type Strains, Phase III: the genomes of soil and plant-associated and newly described type strains.</title>
        <authorList>
            <person name="Whitman W.B."/>
            <person name="Woyke T."/>
            <person name="Klenk H.P."/>
            <person name="Zhou Y."/>
            <person name="Lilburn T.G."/>
            <person name="Beck B.J."/>
            <person name="De Vos P."/>
            <person name="Vandamme P."/>
            <person name="Eisen J.A."/>
            <person name="Garrity G."/>
            <person name="Hugenholtz P."/>
            <person name="Kyrpides N.C."/>
        </authorList>
    </citation>
    <scope>NUCLEOTIDE SEQUENCE [LARGE SCALE GENOMIC DNA]</scope>
    <source>
        <strain evidence="2 3">CGMCC 1.6855</strain>
    </source>
</reference>
<gene>
    <name evidence="2" type="ORF">IQ31_03974</name>
</gene>
<dbReference type="Proteomes" id="UP000315908">
    <property type="component" value="Unassembled WGS sequence"/>
</dbReference>